<dbReference type="CDD" id="cd11069">
    <property type="entry name" value="CYP_FUM15-like"/>
    <property type="match status" value="1"/>
</dbReference>
<dbReference type="Pfam" id="PF00067">
    <property type="entry name" value="p450"/>
    <property type="match status" value="2"/>
</dbReference>
<dbReference type="PRINTS" id="PR00385">
    <property type="entry name" value="P450"/>
</dbReference>
<name>A0A8H8RTN0_9HELO</name>
<dbReference type="Gene3D" id="1.10.630.10">
    <property type="entry name" value="Cytochrome P450"/>
    <property type="match status" value="1"/>
</dbReference>
<keyword evidence="1" id="KW-0479">Metal-binding</keyword>
<dbReference type="InterPro" id="IPR050121">
    <property type="entry name" value="Cytochrome_P450_monoxygenase"/>
</dbReference>
<evidence type="ECO:0000313" key="5">
    <source>
        <dbReference type="Proteomes" id="UP000443090"/>
    </source>
</evidence>
<comment type="cofactor">
    <cofactor evidence="1">
        <name>heme</name>
        <dbReference type="ChEBI" id="CHEBI:30413"/>
    </cofactor>
</comment>
<keyword evidence="3" id="KW-0812">Transmembrane</keyword>
<keyword evidence="3" id="KW-1133">Transmembrane helix</keyword>
<dbReference type="GO" id="GO:0005506">
    <property type="term" value="F:iron ion binding"/>
    <property type="evidence" value="ECO:0007669"/>
    <property type="project" value="InterPro"/>
</dbReference>
<feature type="binding site" description="axial binding residue" evidence="1">
    <location>
        <position position="488"/>
    </location>
    <ligand>
        <name>heme</name>
        <dbReference type="ChEBI" id="CHEBI:30413"/>
    </ligand>
    <ligandPart>
        <name>Fe</name>
        <dbReference type="ChEBI" id="CHEBI:18248"/>
    </ligandPart>
</feature>
<comment type="caution">
    <text evidence="4">The sequence shown here is derived from an EMBL/GenBank/DDBJ whole genome shotgun (WGS) entry which is preliminary data.</text>
</comment>
<sequence>MSSVPIKAITAVSAVATYILVEHQPKLLLFSRPSYLGTFSQLCIVGFMMLAVWRVIIWPKFVSPLRHIPGPSGGSWWNGQFADILARPTGIPMIEWINSVPNEGLIRYLGLLNAERLIVASPKALGEVLVAKNYDFIKPAHVTAGLGRILGVGVLLAEGDEHKFQRKNLAPAFSFRHTKDLYPVFWDKSREVVQKMTEKVNSGGDAIRPEHKDPKEKSPVSDGTPILEVSGWAGRATLDIIGVAGMGQDFGAIQDPNNLLSVTYQKIFRPSKSAAILALAGLLLPTWFVRVLPVKRNEDINWASGVIRDTCRQLIRSKKEKLEKGDLHDVDILSVALESGGHETTATAITWAVYMLCLNPEMQTRLRAEIRDHLPSINNDSTVTSQQIDHMPYLNAVCNELLRYYAPVPLTPRVAVRDTVIIGQKVPKGTQVMLIPWAVNKAETLWGPDAGKFNPDRWLPSDENPQSANGGAPSAYSFLTFLHGPRSCIGQSFAKAEFACLLAAWIGRFEFALYNENEREEKNVKIKGGVTARPANGMYVKTTVVDGW</sequence>
<proteinExistence type="predicted"/>
<evidence type="ECO:0000256" key="2">
    <source>
        <dbReference type="SAM" id="MobiDB-lite"/>
    </source>
</evidence>
<dbReference type="AlphaFoldDB" id="A0A8H8RTN0"/>
<dbReference type="InterPro" id="IPR002401">
    <property type="entry name" value="Cyt_P450_E_grp-I"/>
</dbReference>
<feature type="transmembrane region" description="Helical" evidence="3">
    <location>
        <begin position="35"/>
        <end position="57"/>
    </location>
</feature>
<dbReference type="GO" id="GO:0004497">
    <property type="term" value="F:monooxygenase activity"/>
    <property type="evidence" value="ECO:0007669"/>
    <property type="project" value="UniProtKB-KW"/>
</dbReference>
<evidence type="ECO:0000313" key="4">
    <source>
        <dbReference type="EMBL" id="TVY41649.1"/>
    </source>
</evidence>
<keyword evidence="4" id="KW-0503">Monooxygenase</keyword>
<dbReference type="SUPFAM" id="SSF48264">
    <property type="entry name" value="Cytochrome P450"/>
    <property type="match status" value="1"/>
</dbReference>
<keyword evidence="4" id="KW-0560">Oxidoreductase</keyword>
<dbReference type="PANTHER" id="PTHR24305:SF227">
    <property type="entry name" value="P450, PUTATIVE (EUROFUNG)-RELATED"/>
    <property type="match status" value="1"/>
</dbReference>
<dbReference type="OrthoDB" id="1470350at2759"/>
<keyword evidence="1" id="KW-0349">Heme</keyword>
<feature type="compositionally biased region" description="Basic and acidic residues" evidence="2">
    <location>
        <begin position="207"/>
        <end position="219"/>
    </location>
</feature>
<dbReference type="PRINTS" id="PR00463">
    <property type="entry name" value="EP450I"/>
</dbReference>
<keyword evidence="5" id="KW-1185">Reference proteome</keyword>
<accession>A0A8H8RTN0</accession>
<dbReference type="GO" id="GO:0016705">
    <property type="term" value="F:oxidoreductase activity, acting on paired donors, with incorporation or reduction of molecular oxygen"/>
    <property type="evidence" value="ECO:0007669"/>
    <property type="project" value="InterPro"/>
</dbReference>
<keyword evidence="1" id="KW-0408">Iron</keyword>
<dbReference type="EMBL" id="QGMI01000378">
    <property type="protein sequence ID" value="TVY41649.1"/>
    <property type="molecule type" value="Genomic_DNA"/>
</dbReference>
<dbReference type="FunFam" id="1.10.630.10:FF:000051">
    <property type="entry name" value="Cytochrome P450 monooxygenase (Fum15)"/>
    <property type="match status" value="1"/>
</dbReference>
<dbReference type="PANTHER" id="PTHR24305">
    <property type="entry name" value="CYTOCHROME P450"/>
    <property type="match status" value="1"/>
</dbReference>
<dbReference type="Proteomes" id="UP000443090">
    <property type="component" value="Unassembled WGS sequence"/>
</dbReference>
<evidence type="ECO:0000256" key="1">
    <source>
        <dbReference type="PIRSR" id="PIRSR602401-1"/>
    </source>
</evidence>
<evidence type="ECO:0000256" key="3">
    <source>
        <dbReference type="SAM" id="Phobius"/>
    </source>
</evidence>
<gene>
    <name evidence="4" type="primary">FUM15_0</name>
    <name evidence="4" type="ORF">LOCC1_G005891</name>
</gene>
<reference evidence="4 5" key="1">
    <citation type="submission" date="2018-05" db="EMBL/GenBank/DDBJ databases">
        <title>Genome sequencing and assembly of the regulated plant pathogen Lachnellula willkommii and related sister species for the development of diagnostic species identification markers.</title>
        <authorList>
            <person name="Giroux E."/>
            <person name="Bilodeau G."/>
        </authorList>
    </citation>
    <scope>NUCLEOTIDE SEQUENCE [LARGE SCALE GENOMIC DNA]</scope>
    <source>
        <strain evidence="4 5">CBS 160.35</strain>
    </source>
</reference>
<keyword evidence="3" id="KW-0472">Membrane</keyword>
<dbReference type="InterPro" id="IPR036396">
    <property type="entry name" value="Cyt_P450_sf"/>
</dbReference>
<protein>
    <submittedName>
        <fullName evidence="4">Cytochrome P450 monooxygenase</fullName>
    </submittedName>
</protein>
<dbReference type="InterPro" id="IPR001128">
    <property type="entry name" value="Cyt_P450"/>
</dbReference>
<dbReference type="GO" id="GO:0020037">
    <property type="term" value="F:heme binding"/>
    <property type="evidence" value="ECO:0007669"/>
    <property type="project" value="InterPro"/>
</dbReference>
<organism evidence="4 5">
    <name type="scientific">Lachnellula occidentalis</name>
    <dbReference type="NCBI Taxonomy" id="215460"/>
    <lineage>
        <taxon>Eukaryota</taxon>
        <taxon>Fungi</taxon>
        <taxon>Dikarya</taxon>
        <taxon>Ascomycota</taxon>
        <taxon>Pezizomycotina</taxon>
        <taxon>Leotiomycetes</taxon>
        <taxon>Helotiales</taxon>
        <taxon>Lachnaceae</taxon>
        <taxon>Lachnellula</taxon>
    </lineage>
</organism>
<feature type="region of interest" description="Disordered" evidence="2">
    <location>
        <begin position="200"/>
        <end position="222"/>
    </location>
</feature>